<keyword evidence="3" id="KW-1185">Reference proteome</keyword>
<comment type="caution">
    <text evidence="2">The sequence shown here is derived from an EMBL/GenBank/DDBJ whole genome shotgun (WGS) entry which is preliminary data.</text>
</comment>
<sequence>MSRSSSSSSDTSRPNTTAVSEFQPMIPCQHPRPKMWATHVRIWHHRMWDSCVFQYITHDSALVTWHCRECNRRSFQTFEFATGGKTDHWGRYLRHQSKEKRHDVNIDEADVDREFKLMRGRGCYNILYYNCKDWAKEFVENILAKTRGEDEKCGCLQFHFRTTSIEVHRNLRDYVNLVRFECTNCRRENMIISFVYTERGKGTR</sequence>
<feature type="region of interest" description="Disordered" evidence="1">
    <location>
        <begin position="1"/>
        <end position="21"/>
    </location>
</feature>
<dbReference type="Proteomes" id="UP001620626">
    <property type="component" value="Unassembled WGS sequence"/>
</dbReference>
<evidence type="ECO:0000256" key="1">
    <source>
        <dbReference type="SAM" id="MobiDB-lite"/>
    </source>
</evidence>
<evidence type="ECO:0000313" key="3">
    <source>
        <dbReference type="Proteomes" id="UP001620626"/>
    </source>
</evidence>
<reference evidence="2 3" key="1">
    <citation type="submission" date="2024-10" db="EMBL/GenBank/DDBJ databases">
        <authorList>
            <person name="Kim D."/>
        </authorList>
    </citation>
    <scope>NUCLEOTIDE SEQUENCE [LARGE SCALE GENOMIC DNA]</scope>
    <source>
        <strain evidence="2">BH-2024</strain>
    </source>
</reference>
<dbReference type="EMBL" id="JBICBT010000356">
    <property type="protein sequence ID" value="KAL3116576.1"/>
    <property type="molecule type" value="Genomic_DNA"/>
</dbReference>
<protein>
    <submittedName>
        <fullName evidence="2">Uncharacterized protein</fullName>
    </submittedName>
</protein>
<dbReference type="AlphaFoldDB" id="A0ABD2LN83"/>
<name>A0ABD2LN83_9BILA</name>
<feature type="compositionally biased region" description="Low complexity" evidence="1">
    <location>
        <begin position="1"/>
        <end position="13"/>
    </location>
</feature>
<evidence type="ECO:0000313" key="2">
    <source>
        <dbReference type="EMBL" id="KAL3116576.1"/>
    </source>
</evidence>
<gene>
    <name evidence="2" type="ORF">niasHT_001060</name>
</gene>
<accession>A0ABD2LN83</accession>
<proteinExistence type="predicted"/>
<organism evidence="2 3">
    <name type="scientific">Heterodera trifolii</name>
    <dbReference type="NCBI Taxonomy" id="157864"/>
    <lineage>
        <taxon>Eukaryota</taxon>
        <taxon>Metazoa</taxon>
        <taxon>Ecdysozoa</taxon>
        <taxon>Nematoda</taxon>
        <taxon>Chromadorea</taxon>
        <taxon>Rhabditida</taxon>
        <taxon>Tylenchina</taxon>
        <taxon>Tylenchomorpha</taxon>
        <taxon>Tylenchoidea</taxon>
        <taxon>Heteroderidae</taxon>
        <taxon>Heteroderinae</taxon>
        <taxon>Heterodera</taxon>
    </lineage>
</organism>